<evidence type="ECO:0000259" key="6">
    <source>
        <dbReference type="Pfam" id="PF05826"/>
    </source>
</evidence>
<gene>
    <name evidence="7" type="ORF">LARSCL_LOCUS8170</name>
</gene>
<dbReference type="GO" id="GO:0004623">
    <property type="term" value="F:phospholipase A2 activity"/>
    <property type="evidence" value="ECO:0007669"/>
    <property type="project" value="UniProtKB-EC"/>
</dbReference>
<dbReference type="Proteomes" id="UP001497382">
    <property type="component" value="Unassembled WGS sequence"/>
</dbReference>
<dbReference type="Pfam" id="PF05826">
    <property type="entry name" value="Phospholip_A2_2"/>
    <property type="match status" value="1"/>
</dbReference>
<evidence type="ECO:0000256" key="5">
    <source>
        <dbReference type="ARBA" id="ARBA00023145"/>
    </source>
</evidence>
<dbReference type="InterPro" id="IPR036444">
    <property type="entry name" value="PLipase_A2_dom_sf"/>
</dbReference>
<keyword evidence="4" id="KW-0964">Secreted</keyword>
<proteinExistence type="inferred from homology"/>
<organism evidence="7 8">
    <name type="scientific">Larinioides sclopetarius</name>
    <dbReference type="NCBI Taxonomy" id="280406"/>
    <lineage>
        <taxon>Eukaryota</taxon>
        <taxon>Metazoa</taxon>
        <taxon>Ecdysozoa</taxon>
        <taxon>Arthropoda</taxon>
        <taxon>Chelicerata</taxon>
        <taxon>Arachnida</taxon>
        <taxon>Araneae</taxon>
        <taxon>Araneomorphae</taxon>
        <taxon>Entelegynae</taxon>
        <taxon>Araneoidea</taxon>
        <taxon>Araneidae</taxon>
        <taxon>Larinioides</taxon>
    </lineage>
</organism>
<keyword evidence="8" id="KW-1185">Reference proteome</keyword>
<evidence type="ECO:0000313" key="7">
    <source>
        <dbReference type="EMBL" id="CAL1275597.1"/>
    </source>
</evidence>
<evidence type="ECO:0000256" key="2">
    <source>
        <dbReference type="ARBA" id="ARBA00004613"/>
    </source>
</evidence>
<comment type="subcellular location">
    <subcellularLocation>
        <location evidence="2">Secreted</location>
    </subcellularLocation>
</comment>
<comment type="caution">
    <text evidence="7">The sequence shown here is derived from an EMBL/GenBank/DDBJ whole genome shotgun (WGS) entry which is preliminary data.</text>
</comment>
<dbReference type="InterPro" id="IPR016090">
    <property type="entry name" value="PLA2-like_dom"/>
</dbReference>
<sequence length="51" mass="6022">MCCRDHDHCEDHIPGYDSKYGLDNNSPFTKYEMTSLLSFIHGTKYCMKIFK</sequence>
<dbReference type="GO" id="GO:0050482">
    <property type="term" value="P:arachidonate secretion"/>
    <property type="evidence" value="ECO:0007669"/>
    <property type="project" value="InterPro"/>
</dbReference>
<dbReference type="GO" id="GO:0006644">
    <property type="term" value="P:phospholipid metabolic process"/>
    <property type="evidence" value="ECO:0007669"/>
    <property type="project" value="InterPro"/>
</dbReference>
<feature type="domain" description="Phospholipase A2-like central" evidence="6">
    <location>
        <begin position="1"/>
        <end position="33"/>
    </location>
</feature>
<comment type="catalytic activity">
    <reaction evidence="1">
        <text>a 1,2-diacyl-sn-glycero-3-phosphocholine + H2O = a 1-acyl-sn-glycero-3-phosphocholine + a fatty acid + H(+)</text>
        <dbReference type="Rhea" id="RHEA:15801"/>
        <dbReference type="ChEBI" id="CHEBI:15377"/>
        <dbReference type="ChEBI" id="CHEBI:15378"/>
        <dbReference type="ChEBI" id="CHEBI:28868"/>
        <dbReference type="ChEBI" id="CHEBI:57643"/>
        <dbReference type="ChEBI" id="CHEBI:58168"/>
        <dbReference type="EC" id="3.1.1.4"/>
    </reaction>
</comment>
<dbReference type="AlphaFoldDB" id="A0AAV1ZV43"/>
<evidence type="ECO:0000256" key="4">
    <source>
        <dbReference type="ARBA" id="ARBA00022525"/>
    </source>
</evidence>
<dbReference type="InterPro" id="IPR033113">
    <property type="entry name" value="PLA2_histidine"/>
</dbReference>
<comment type="similarity">
    <text evidence="3">Belongs to the phospholipase A2 family. Group III subfamily.</text>
</comment>
<dbReference type="SUPFAM" id="SSF48619">
    <property type="entry name" value="Phospholipase A2, PLA2"/>
    <property type="match status" value="1"/>
</dbReference>
<keyword evidence="5" id="KW-0865">Zymogen</keyword>
<evidence type="ECO:0000313" key="8">
    <source>
        <dbReference type="Proteomes" id="UP001497382"/>
    </source>
</evidence>
<evidence type="ECO:0000256" key="1">
    <source>
        <dbReference type="ARBA" id="ARBA00001604"/>
    </source>
</evidence>
<protein>
    <recommendedName>
        <fullName evidence="6">Phospholipase A2-like central domain-containing protein</fullName>
    </recommendedName>
</protein>
<dbReference type="PROSITE" id="PS00118">
    <property type="entry name" value="PA2_HIS"/>
    <property type="match status" value="1"/>
</dbReference>
<dbReference type="EMBL" id="CAXIEN010000086">
    <property type="protein sequence ID" value="CAL1275597.1"/>
    <property type="molecule type" value="Genomic_DNA"/>
</dbReference>
<name>A0AAV1ZV43_9ARAC</name>
<dbReference type="Gene3D" id="1.20.90.10">
    <property type="entry name" value="Phospholipase A2 domain"/>
    <property type="match status" value="1"/>
</dbReference>
<dbReference type="GO" id="GO:0005576">
    <property type="term" value="C:extracellular region"/>
    <property type="evidence" value="ECO:0007669"/>
    <property type="project" value="UniProtKB-SubCell"/>
</dbReference>
<evidence type="ECO:0000256" key="3">
    <source>
        <dbReference type="ARBA" id="ARBA00009659"/>
    </source>
</evidence>
<reference evidence="7 8" key="1">
    <citation type="submission" date="2024-04" db="EMBL/GenBank/DDBJ databases">
        <authorList>
            <person name="Rising A."/>
            <person name="Reimegard J."/>
            <person name="Sonavane S."/>
            <person name="Akerstrom W."/>
            <person name="Nylinder S."/>
            <person name="Hedman E."/>
            <person name="Kallberg Y."/>
        </authorList>
    </citation>
    <scope>NUCLEOTIDE SEQUENCE [LARGE SCALE GENOMIC DNA]</scope>
</reference>
<accession>A0AAV1ZV43</accession>